<organism evidence="5 6">
    <name type="scientific">Elysia marginata</name>
    <dbReference type="NCBI Taxonomy" id="1093978"/>
    <lineage>
        <taxon>Eukaryota</taxon>
        <taxon>Metazoa</taxon>
        <taxon>Spiralia</taxon>
        <taxon>Lophotrochozoa</taxon>
        <taxon>Mollusca</taxon>
        <taxon>Gastropoda</taxon>
        <taxon>Heterobranchia</taxon>
        <taxon>Euthyneura</taxon>
        <taxon>Panpulmonata</taxon>
        <taxon>Sacoglossa</taxon>
        <taxon>Placobranchoidea</taxon>
        <taxon>Plakobranchidae</taxon>
        <taxon>Elysia</taxon>
    </lineage>
</organism>
<feature type="repeat" description="ANK" evidence="3">
    <location>
        <begin position="206"/>
        <end position="238"/>
    </location>
</feature>
<evidence type="ECO:0000256" key="3">
    <source>
        <dbReference type="PROSITE-ProRule" id="PRU00023"/>
    </source>
</evidence>
<dbReference type="Pfam" id="PF12796">
    <property type="entry name" value="Ank_2"/>
    <property type="match status" value="1"/>
</dbReference>
<sequence length="346" mass="38454">MPTGGQLNHKTVMAFFESLLYKAVSSGDVKELQDFLDRGLSPDYSFTNTDNQSSLGKTLLEVAVMKTQHNIAQMLLSKKCNPNLTNIVDVENYSLKLRPSLKRDRLKQTAIFPCIVRGEVEMVELLVKGGLDVNITDDRGCSALWHSVDLRNYSMTRAFAREKSCDVNMPDVTRLCPLHVAAIHGDVKLASLLIRYGARIDVLTVRGSTPLIIACKKASYDTSRLLLLNGADPNHKGINGHTPISAVLEACSDRQILDMLIEAGACIDHADIRKCLKEKLPLLKTSPDVLDTLRFLASNPRHLKVLCCLVIRKSLLDSKSDIHLVLKVQQLPLPNIVKEFLLLNHL</sequence>
<evidence type="ECO:0000313" key="5">
    <source>
        <dbReference type="EMBL" id="GFS08969.1"/>
    </source>
</evidence>
<dbReference type="InterPro" id="IPR001496">
    <property type="entry name" value="SOCS_box"/>
</dbReference>
<evidence type="ECO:0000256" key="2">
    <source>
        <dbReference type="ARBA" id="ARBA00023043"/>
    </source>
</evidence>
<dbReference type="Gene3D" id="1.25.40.20">
    <property type="entry name" value="Ankyrin repeat-containing domain"/>
    <property type="match status" value="2"/>
</dbReference>
<dbReference type="InterPro" id="IPR036770">
    <property type="entry name" value="Ankyrin_rpt-contain_sf"/>
</dbReference>
<feature type="domain" description="SOCS box" evidence="4">
    <location>
        <begin position="298"/>
        <end position="346"/>
    </location>
</feature>
<name>A0AAV4IFM1_9GAST</name>
<feature type="repeat" description="ANK" evidence="3">
    <location>
        <begin position="106"/>
        <end position="138"/>
    </location>
</feature>
<evidence type="ECO:0000313" key="6">
    <source>
        <dbReference type="Proteomes" id="UP000762676"/>
    </source>
</evidence>
<protein>
    <submittedName>
        <fullName evidence="5">Ankyrin-1-like</fullName>
    </submittedName>
</protein>
<feature type="repeat" description="ANK" evidence="3">
    <location>
        <begin position="173"/>
        <end position="205"/>
    </location>
</feature>
<accession>A0AAV4IFM1</accession>
<evidence type="ECO:0000259" key="4">
    <source>
        <dbReference type="PROSITE" id="PS50225"/>
    </source>
</evidence>
<dbReference type="SUPFAM" id="SSF48403">
    <property type="entry name" value="Ankyrin repeat"/>
    <property type="match status" value="1"/>
</dbReference>
<dbReference type="CDD" id="cd03587">
    <property type="entry name" value="SOCS"/>
    <property type="match status" value="1"/>
</dbReference>
<dbReference type="SMART" id="SM00969">
    <property type="entry name" value="SOCS_box"/>
    <property type="match status" value="1"/>
</dbReference>
<dbReference type="PROSITE" id="PS50297">
    <property type="entry name" value="ANK_REP_REGION"/>
    <property type="match status" value="2"/>
</dbReference>
<dbReference type="InterPro" id="IPR002110">
    <property type="entry name" value="Ankyrin_rpt"/>
</dbReference>
<evidence type="ECO:0000256" key="1">
    <source>
        <dbReference type="ARBA" id="ARBA00022737"/>
    </source>
</evidence>
<reference evidence="5 6" key="1">
    <citation type="journal article" date="2021" name="Elife">
        <title>Chloroplast acquisition without the gene transfer in kleptoplastic sea slugs, Plakobranchus ocellatus.</title>
        <authorList>
            <person name="Maeda T."/>
            <person name="Takahashi S."/>
            <person name="Yoshida T."/>
            <person name="Shimamura S."/>
            <person name="Takaki Y."/>
            <person name="Nagai Y."/>
            <person name="Toyoda A."/>
            <person name="Suzuki Y."/>
            <person name="Arimoto A."/>
            <person name="Ishii H."/>
            <person name="Satoh N."/>
            <person name="Nishiyama T."/>
            <person name="Hasebe M."/>
            <person name="Maruyama T."/>
            <person name="Minagawa J."/>
            <person name="Obokata J."/>
            <person name="Shigenobu S."/>
        </authorList>
    </citation>
    <scope>NUCLEOTIDE SEQUENCE [LARGE SCALE GENOMIC DNA]</scope>
</reference>
<proteinExistence type="predicted"/>
<dbReference type="SUPFAM" id="SSF158235">
    <property type="entry name" value="SOCS box-like"/>
    <property type="match status" value="1"/>
</dbReference>
<dbReference type="GO" id="GO:0035556">
    <property type="term" value="P:intracellular signal transduction"/>
    <property type="evidence" value="ECO:0007669"/>
    <property type="project" value="InterPro"/>
</dbReference>
<dbReference type="EMBL" id="BMAT01013275">
    <property type="protein sequence ID" value="GFS08969.1"/>
    <property type="molecule type" value="Genomic_DNA"/>
</dbReference>
<dbReference type="PANTHER" id="PTHR24198:SF165">
    <property type="entry name" value="ANKYRIN REPEAT-CONTAINING PROTEIN-RELATED"/>
    <property type="match status" value="1"/>
</dbReference>
<keyword evidence="2 3" id="KW-0040">ANK repeat</keyword>
<keyword evidence="1" id="KW-0677">Repeat</keyword>
<dbReference type="Pfam" id="PF07525">
    <property type="entry name" value="SOCS_box"/>
    <property type="match status" value="1"/>
</dbReference>
<dbReference type="PANTHER" id="PTHR24198">
    <property type="entry name" value="ANKYRIN REPEAT AND PROTEIN KINASE DOMAIN-CONTAINING PROTEIN"/>
    <property type="match status" value="1"/>
</dbReference>
<dbReference type="PROSITE" id="PS50225">
    <property type="entry name" value="SOCS"/>
    <property type="match status" value="1"/>
</dbReference>
<dbReference type="PROSITE" id="PS50088">
    <property type="entry name" value="ANK_REPEAT"/>
    <property type="match status" value="3"/>
</dbReference>
<dbReference type="SMART" id="SM00248">
    <property type="entry name" value="ANK"/>
    <property type="match status" value="7"/>
</dbReference>
<dbReference type="InterPro" id="IPR036036">
    <property type="entry name" value="SOCS_box-like_dom_sf"/>
</dbReference>
<dbReference type="Proteomes" id="UP000762676">
    <property type="component" value="Unassembled WGS sequence"/>
</dbReference>
<gene>
    <name evidence="5" type="ORF">ElyMa_006609000</name>
</gene>
<dbReference type="AlphaFoldDB" id="A0AAV4IFM1"/>
<keyword evidence="6" id="KW-1185">Reference proteome</keyword>
<comment type="caution">
    <text evidence="5">The sequence shown here is derived from an EMBL/GenBank/DDBJ whole genome shotgun (WGS) entry which is preliminary data.</text>
</comment>